<protein>
    <submittedName>
        <fullName evidence="1">Uncharacterized protein</fullName>
    </submittedName>
</protein>
<evidence type="ECO:0000313" key="1">
    <source>
        <dbReference type="EMBL" id="SDL71350.1"/>
    </source>
</evidence>
<organism evidence="1 2">
    <name type="scientific">Paracoccus chinensis</name>
    <dbReference type="NCBI Taxonomy" id="525640"/>
    <lineage>
        <taxon>Bacteria</taxon>
        <taxon>Pseudomonadati</taxon>
        <taxon>Pseudomonadota</taxon>
        <taxon>Alphaproteobacteria</taxon>
        <taxon>Rhodobacterales</taxon>
        <taxon>Paracoccaceae</taxon>
        <taxon>Paracoccus</taxon>
    </lineage>
</organism>
<dbReference type="InterPro" id="IPR035959">
    <property type="entry name" value="RutC-like_sf"/>
</dbReference>
<dbReference type="SUPFAM" id="SSF55298">
    <property type="entry name" value="YjgF-like"/>
    <property type="match status" value="1"/>
</dbReference>
<dbReference type="Proteomes" id="UP000199555">
    <property type="component" value="Unassembled WGS sequence"/>
</dbReference>
<dbReference type="STRING" id="525640.SAMN04487971_11938"/>
<reference evidence="2" key="1">
    <citation type="submission" date="2016-10" db="EMBL/GenBank/DDBJ databases">
        <authorList>
            <person name="Varghese N."/>
            <person name="Submissions S."/>
        </authorList>
    </citation>
    <scope>NUCLEOTIDE SEQUENCE [LARGE SCALE GENOMIC DNA]</scope>
    <source>
        <strain evidence="2">CGMCC 1.7655</strain>
    </source>
</reference>
<accession>A0A1G9MAQ3</accession>
<dbReference type="AlphaFoldDB" id="A0A1G9MAQ3"/>
<gene>
    <name evidence="1" type="ORF">SAMN04487971_11938</name>
</gene>
<dbReference type="EMBL" id="FNGE01000019">
    <property type="protein sequence ID" value="SDL71350.1"/>
    <property type="molecule type" value="Genomic_DNA"/>
</dbReference>
<keyword evidence="2" id="KW-1185">Reference proteome</keyword>
<sequence length="88" mass="9547">MAVCSRSSSLRRKKLKLNLLLKMGDVIKMRVYLVAPQSGASMDFPGFMNGYTQFYGPGKQQNLPTRSAIQVAGLADPGCLAEVEAARP</sequence>
<name>A0A1G9MAQ3_9RHOB</name>
<dbReference type="Gene3D" id="3.30.1330.40">
    <property type="entry name" value="RutC-like"/>
    <property type="match status" value="1"/>
</dbReference>
<evidence type="ECO:0000313" key="2">
    <source>
        <dbReference type="Proteomes" id="UP000199555"/>
    </source>
</evidence>
<proteinExistence type="predicted"/>